<evidence type="ECO:0000256" key="2">
    <source>
        <dbReference type="ARBA" id="ARBA00023315"/>
    </source>
</evidence>
<dbReference type="SUPFAM" id="SSF55729">
    <property type="entry name" value="Acyl-CoA N-acyltransferases (Nat)"/>
    <property type="match status" value="1"/>
</dbReference>
<name>A0A058ZRI2_9RHOB</name>
<comment type="caution">
    <text evidence="4">The sequence shown here is derived from an EMBL/GenBank/DDBJ whole genome shotgun (WGS) entry which is preliminary data.</text>
</comment>
<keyword evidence="2" id="KW-0012">Acyltransferase</keyword>
<dbReference type="SUPFAM" id="SSF46785">
    <property type="entry name" value="Winged helix' DNA-binding domain"/>
    <property type="match status" value="1"/>
</dbReference>
<dbReference type="InterPro" id="IPR036390">
    <property type="entry name" value="WH_DNA-bd_sf"/>
</dbReference>
<evidence type="ECO:0000313" key="5">
    <source>
        <dbReference type="Proteomes" id="UP000024836"/>
    </source>
</evidence>
<dbReference type="Gene3D" id="1.10.10.10">
    <property type="entry name" value="Winged helix-like DNA-binding domain superfamily/Winged helix DNA-binding domain"/>
    <property type="match status" value="1"/>
</dbReference>
<dbReference type="InterPro" id="IPR000835">
    <property type="entry name" value="HTH_MarR-typ"/>
</dbReference>
<dbReference type="Pfam" id="PF12802">
    <property type="entry name" value="MarR_2"/>
    <property type="match status" value="1"/>
</dbReference>
<dbReference type="Gene3D" id="3.40.630.30">
    <property type="match status" value="1"/>
</dbReference>
<proteinExistence type="predicted"/>
<dbReference type="PANTHER" id="PTHR43877">
    <property type="entry name" value="AMINOALKYLPHOSPHONATE N-ACETYLTRANSFERASE-RELATED-RELATED"/>
    <property type="match status" value="1"/>
</dbReference>
<dbReference type="InterPro" id="IPR050832">
    <property type="entry name" value="Bact_Acetyltransf"/>
</dbReference>
<dbReference type="eggNOG" id="COG0456">
    <property type="taxonomic scope" value="Bacteria"/>
</dbReference>
<reference evidence="4 5" key="1">
    <citation type="submission" date="2013-04" db="EMBL/GenBank/DDBJ databases">
        <title>Shimia sp. 22II-S11-Z10 Genome Sequencing.</title>
        <authorList>
            <person name="Lai Q."/>
            <person name="Li G."/>
            <person name="Shao Z."/>
        </authorList>
    </citation>
    <scope>NUCLEOTIDE SEQUENCE [LARGE SCALE GENOMIC DNA]</scope>
    <source>
        <strain evidence="5">22II-S11-Z10</strain>
    </source>
</reference>
<dbReference type="EMBL" id="AQQY01000001">
    <property type="protein sequence ID" value="KCV83830.1"/>
    <property type="molecule type" value="Genomic_DNA"/>
</dbReference>
<keyword evidence="1" id="KW-0808">Transferase</keyword>
<dbReference type="AlphaFoldDB" id="A0A058ZRI2"/>
<keyword evidence="5" id="KW-1185">Reference proteome</keyword>
<dbReference type="InterPro" id="IPR036388">
    <property type="entry name" value="WH-like_DNA-bd_sf"/>
</dbReference>
<dbReference type="CDD" id="cd04301">
    <property type="entry name" value="NAT_SF"/>
    <property type="match status" value="1"/>
</dbReference>
<dbReference type="Proteomes" id="UP000024836">
    <property type="component" value="Unassembled WGS sequence"/>
</dbReference>
<dbReference type="InterPro" id="IPR000182">
    <property type="entry name" value="GNAT_dom"/>
</dbReference>
<evidence type="ECO:0000256" key="1">
    <source>
        <dbReference type="ARBA" id="ARBA00022679"/>
    </source>
</evidence>
<dbReference type="eggNOG" id="COG1846">
    <property type="taxonomic scope" value="Bacteria"/>
</dbReference>
<dbReference type="InterPro" id="IPR016181">
    <property type="entry name" value="Acyl_CoA_acyltransferase"/>
</dbReference>
<sequence length="291" mass="32323">MDQDQITRIRNFGRAVAVEVGALEDSFLDRGRPLGAARVLNAIGLGYQNVADIRSVLKLDTGLLSRLLRSLEAEGLIETSPHPQDRRARVATLTRKGQAEFDIYETLSDERAAQILNRHKNAPRLLEAMDIVTIALSREEIVFEEIDYASDLATTCLNAYAMELGARLNVEFDLKKAGDPDLSQMKHPHGTFVVARLGDMPVGCVGVKGNGGQLAEIKRMWIAPAARGLGLARRMMTAAEDAARDLGIEVLRLDTNSTLFEAVKLYQTMGWTQIDRFNNDPYPDLFFEKHL</sequence>
<dbReference type="GO" id="GO:0016747">
    <property type="term" value="F:acyltransferase activity, transferring groups other than amino-acyl groups"/>
    <property type="evidence" value="ECO:0007669"/>
    <property type="project" value="InterPro"/>
</dbReference>
<dbReference type="Pfam" id="PF00583">
    <property type="entry name" value="Acetyltransf_1"/>
    <property type="match status" value="1"/>
</dbReference>
<dbReference type="PANTHER" id="PTHR43877:SF2">
    <property type="entry name" value="AMINOALKYLPHOSPHONATE N-ACETYLTRANSFERASE-RELATED"/>
    <property type="match status" value="1"/>
</dbReference>
<organism evidence="4 5">
    <name type="scientific">Actibacterium atlanticum</name>
    <dbReference type="NCBI Taxonomy" id="1461693"/>
    <lineage>
        <taxon>Bacteria</taxon>
        <taxon>Pseudomonadati</taxon>
        <taxon>Pseudomonadota</taxon>
        <taxon>Alphaproteobacteria</taxon>
        <taxon>Rhodobacterales</taxon>
        <taxon>Roseobacteraceae</taxon>
        <taxon>Actibacterium</taxon>
    </lineage>
</organism>
<accession>A0A058ZRI2</accession>
<protein>
    <submittedName>
        <fullName evidence="4">MarR family transcriptional regulator</fullName>
    </submittedName>
</protein>
<evidence type="ECO:0000259" key="3">
    <source>
        <dbReference type="PROSITE" id="PS51186"/>
    </source>
</evidence>
<dbReference type="PROSITE" id="PS51186">
    <property type="entry name" value="GNAT"/>
    <property type="match status" value="1"/>
</dbReference>
<dbReference type="OrthoDB" id="2436196at2"/>
<dbReference type="STRING" id="1461693.ATO10_03680"/>
<feature type="domain" description="N-acetyltransferase" evidence="3">
    <location>
        <begin position="152"/>
        <end position="291"/>
    </location>
</feature>
<evidence type="ECO:0000313" key="4">
    <source>
        <dbReference type="EMBL" id="KCV83830.1"/>
    </source>
</evidence>
<gene>
    <name evidence="4" type="ORF">ATO10_03680</name>
</gene>
<dbReference type="GO" id="GO:0003700">
    <property type="term" value="F:DNA-binding transcription factor activity"/>
    <property type="evidence" value="ECO:0007669"/>
    <property type="project" value="InterPro"/>
</dbReference>
<dbReference type="RefSeq" id="WP_035248089.1">
    <property type="nucleotide sequence ID" value="NZ_AQQY01000001.1"/>
</dbReference>